<dbReference type="InterPro" id="IPR005018">
    <property type="entry name" value="DOMON_domain"/>
</dbReference>
<name>A0A3P7K238_LITSI</name>
<feature type="non-terminal residue" evidence="2">
    <location>
        <position position="1"/>
    </location>
</feature>
<reference evidence="2 3" key="1">
    <citation type="submission" date="2018-08" db="EMBL/GenBank/DDBJ databases">
        <authorList>
            <person name="Laetsch R D."/>
            <person name="Stevens L."/>
            <person name="Kumar S."/>
            <person name="Blaxter L. M."/>
        </authorList>
    </citation>
    <scope>NUCLEOTIDE SEQUENCE [LARGE SCALE GENOMIC DNA]</scope>
</reference>
<accession>A0A3P7K238</accession>
<dbReference type="OrthoDB" id="6372137at2759"/>
<feature type="domain" description="DOMON" evidence="1">
    <location>
        <begin position="34"/>
        <end position="165"/>
    </location>
</feature>
<dbReference type="STRING" id="42156.A0A3P7K238"/>
<sequence>FKCSHYCSTVQEQEEAAVERCTVAVPNACKSNECTANLRWSVSGRGLFLRLRLEAFLRDLPSHAMYIALGFSNDQRMGDDTVIECVYNGIDEGKAYVSYNDGNYNAPLYEASILLIVNSSFVVNDDTFTCLLNIDFKQLNRLSGGDKSKVFNLLAQPHYLQIVRGLIDQYSKCLNFC</sequence>
<gene>
    <name evidence="2" type="ORF">NLS_LOCUS9377</name>
</gene>
<evidence type="ECO:0000313" key="3">
    <source>
        <dbReference type="Proteomes" id="UP000277928"/>
    </source>
</evidence>
<keyword evidence="3" id="KW-1185">Reference proteome</keyword>
<dbReference type="PROSITE" id="PS50836">
    <property type="entry name" value="DOMON"/>
    <property type="match status" value="1"/>
</dbReference>
<organism evidence="2 3">
    <name type="scientific">Litomosoides sigmodontis</name>
    <name type="common">Filarial nematode worm</name>
    <dbReference type="NCBI Taxonomy" id="42156"/>
    <lineage>
        <taxon>Eukaryota</taxon>
        <taxon>Metazoa</taxon>
        <taxon>Ecdysozoa</taxon>
        <taxon>Nematoda</taxon>
        <taxon>Chromadorea</taxon>
        <taxon>Rhabditida</taxon>
        <taxon>Spirurina</taxon>
        <taxon>Spiruromorpha</taxon>
        <taxon>Filarioidea</taxon>
        <taxon>Onchocercidae</taxon>
        <taxon>Litomosoides</taxon>
    </lineage>
</organism>
<evidence type="ECO:0000313" key="2">
    <source>
        <dbReference type="EMBL" id="VDM91572.1"/>
    </source>
</evidence>
<proteinExistence type="predicted"/>
<dbReference type="AlphaFoldDB" id="A0A3P7K238"/>
<evidence type="ECO:0000259" key="1">
    <source>
        <dbReference type="PROSITE" id="PS50836"/>
    </source>
</evidence>
<protein>
    <recommendedName>
        <fullName evidence="1">DOMON domain-containing protein</fullName>
    </recommendedName>
</protein>
<dbReference type="Proteomes" id="UP000277928">
    <property type="component" value="Unassembled WGS sequence"/>
</dbReference>
<dbReference type="EMBL" id="UYRX01001545">
    <property type="protein sequence ID" value="VDM91572.1"/>
    <property type="molecule type" value="Genomic_DNA"/>
</dbReference>